<evidence type="ECO:0000259" key="2">
    <source>
        <dbReference type="Pfam" id="PF00149"/>
    </source>
</evidence>
<dbReference type="SUPFAM" id="SSF56300">
    <property type="entry name" value="Metallo-dependent phosphatases"/>
    <property type="match status" value="1"/>
</dbReference>
<dbReference type="EMBL" id="PDLM01000014">
    <property type="protein sequence ID" value="RDW62410.1"/>
    <property type="molecule type" value="Genomic_DNA"/>
</dbReference>
<dbReference type="InterPro" id="IPR004843">
    <property type="entry name" value="Calcineurin-like_PHP"/>
</dbReference>
<name>A0A3D8QL70_9HELO</name>
<organism evidence="3 4">
    <name type="scientific">Coleophoma cylindrospora</name>
    <dbReference type="NCBI Taxonomy" id="1849047"/>
    <lineage>
        <taxon>Eukaryota</taxon>
        <taxon>Fungi</taxon>
        <taxon>Dikarya</taxon>
        <taxon>Ascomycota</taxon>
        <taxon>Pezizomycotina</taxon>
        <taxon>Leotiomycetes</taxon>
        <taxon>Helotiales</taxon>
        <taxon>Dermateaceae</taxon>
        <taxon>Coleophoma</taxon>
    </lineage>
</organism>
<dbReference type="PANTHER" id="PTHR46546">
    <property type="entry name" value="SHEWANELLA-LIKE PROTEIN PHOSPHATASE 1"/>
    <property type="match status" value="1"/>
</dbReference>
<feature type="domain" description="Calcineurin-like phosphoesterase" evidence="2">
    <location>
        <begin position="54"/>
        <end position="272"/>
    </location>
</feature>
<dbReference type="Proteomes" id="UP000256645">
    <property type="component" value="Unassembled WGS sequence"/>
</dbReference>
<evidence type="ECO:0000313" key="3">
    <source>
        <dbReference type="EMBL" id="RDW62410.1"/>
    </source>
</evidence>
<dbReference type="STRING" id="1849047.A0A3D8QL70"/>
<proteinExistence type="predicted"/>
<accession>A0A3D8QL70</accession>
<gene>
    <name evidence="3" type="ORF">BP6252_11843</name>
</gene>
<dbReference type="Pfam" id="PF00149">
    <property type="entry name" value="Metallophos"/>
    <property type="match status" value="1"/>
</dbReference>
<keyword evidence="1" id="KW-0732">Signal</keyword>
<dbReference type="AlphaFoldDB" id="A0A3D8QL70"/>
<dbReference type="OrthoDB" id="5976022at2759"/>
<reference evidence="3 4" key="1">
    <citation type="journal article" date="2018" name="IMA Fungus">
        <title>IMA Genome-F 9: Draft genome sequence of Annulohypoxylon stygium, Aspergillus mulundensis, Berkeleyomyces basicola (syn. Thielaviopsis basicola), Ceratocystis smalleyi, two Cercospora beticola strains, Coleophoma cylindrospora, Fusarium fracticaudum, Phialophora cf. hyalina, and Morchella septimelata.</title>
        <authorList>
            <person name="Wingfield B.D."/>
            <person name="Bills G.F."/>
            <person name="Dong Y."/>
            <person name="Huang W."/>
            <person name="Nel W.J."/>
            <person name="Swalarsk-Parry B.S."/>
            <person name="Vaghefi N."/>
            <person name="Wilken P.M."/>
            <person name="An Z."/>
            <person name="de Beer Z.W."/>
            <person name="De Vos L."/>
            <person name="Chen L."/>
            <person name="Duong T.A."/>
            <person name="Gao Y."/>
            <person name="Hammerbacher A."/>
            <person name="Kikkert J.R."/>
            <person name="Li Y."/>
            <person name="Li H."/>
            <person name="Li K."/>
            <person name="Li Q."/>
            <person name="Liu X."/>
            <person name="Ma X."/>
            <person name="Naidoo K."/>
            <person name="Pethybridge S.J."/>
            <person name="Sun J."/>
            <person name="Steenkamp E.T."/>
            <person name="van der Nest M.A."/>
            <person name="van Wyk S."/>
            <person name="Wingfield M.J."/>
            <person name="Xiong C."/>
            <person name="Yue Q."/>
            <person name="Zhang X."/>
        </authorList>
    </citation>
    <scope>NUCLEOTIDE SEQUENCE [LARGE SCALE GENOMIC DNA]</scope>
    <source>
        <strain evidence="3 4">BP6252</strain>
    </source>
</reference>
<comment type="caution">
    <text evidence="3">The sequence shown here is derived from an EMBL/GenBank/DDBJ whole genome shotgun (WGS) entry which is preliminary data.</text>
</comment>
<sequence>MPRISQILIVLVPLVAALPIVVAFISKQYPLLFPGYRSGSHEADIDLSIPSLFAMADIHGDYPRALAALVHAGVVDEEGNWKAGNATFVQTGDVVDRGPDTQKLYKWTRQLTAQAAEQGGKVVKLWGNHEFMNAMHDWRYVDPGDLDSFPPPHEKTRMEAFSINGSIGSDWMKDYGVTYLDPVMKAHFMHAGLDYDHSRDFNESLGVQFMKKLLDGHRESRYWTVGERRFWGSSGPMWYRGYATLPEQDACAEASQVMKELDAEFLVMGHTPSFEHAIIRCGGHVLLIDTGLSTAYGGRPVVLEMRKKKVGDVEVRLHYDDTGDRHIIEVLPLS</sequence>
<feature type="signal peptide" evidence="1">
    <location>
        <begin position="1"/>
        <end position="17"/>
    </location>
</feature>
<dbReference type="GO" id="GO:0016787">
    <property type="term" value="F:hydrolase activity"/>
    <property type="evidence" value="ECO:0007669"/>
    <property type="project" value="InterPro"/>
</dbReference>
<dbReference type="Gene3D" id="3.60.21.10">
    <property type="match status" value="1"/>
</dbReference>
<evidence type="ECO:0000313" key="4">
    <source>
        <dbReference type="Proteomes" id="UP000256645"/>
    </source>
</evidence>
<feature type="chain" id="PRO_5017761484" description="Calcineurin-like phosphoesterase domain-containing protein" evidence="1">
    <location>
        <begin position="18"/>
        <end position="334"/>
    </location>
</feature>
<protein>
    <recommendedName>
        <fullName evidence="2">Calcineurin-like phosphoesterase domain-containing protein</fullName>
    </recommendedName>
</protein>
<keyword evidence="4" id="KW-1185">Reference proteome</keyword>
<dbReference type="InterPro" id="IPR029052">
    <property type="entry name" value="Metallo-depent_PP-like"/>
</dbReference>
<dbReference type="PANTHER" id="PTHR46546:SF4">
    <property type="entry name" value="SHEWANELLA-LIKE PROTEIN PHOSPHATASE 1"/>
    <property type="match status" value="1"/>
</dbReference>
<evidence type="ECO:0000256" key="1">
    <source>
        <dbReference type="SAM" id="SignalP"/>
    </source>
</evidence>